<evidence type="ECO:0000313" key="2">
    <source>
        <dbReference type="Proteomes" id="UP001497525"/>
    </source>
</evidence>
<dbReference type="Proteomes" id="UP001497525">
    <property type="component" value="Unassembled WGS sequence"/>
</dbReference>
<evidence type="ECO:0000313" key="1">
    <source>
        <dbReference type="EMBL" id="CAL5131433.1"/>
    </source>
</evidence>
<protein>
    <submittedName>
        <fullName evidence="1">Uncharacterized protein</fullName>
    </submittedName>
</protein>
<gene>
    <name evidence="1" type="ORF">CDAUBV1_LOCUS3846</name>
</gene>
<proteinExistence type="predicted"/>
<dbReference type="PANTHER" id="PTHR45737:SF6">
    <property type="entry name" value="VON WILLEBRAND FACTOR A DOMAIN-CONTAINING PROTEIN 5A"/>
    <property type="match status" value="1"/>
</dbReference>
<accession>A0AAV2T4T2</accession>
<dbReference type="EMBL" id="CAXLJL010000091">
    <property type="protein sequence ID" value="CAL5131433.1"/>
    <property type="molecule type" value="Genomic_DNA"/>
</dbReference>
<comment type="caution">
    <text evidence="1">The sequence shown here is derived from an EMBL/GenBank/DDBJ whole genome shotgun (WGS) entry which is preliminary data.</text>
</comment>
<reference evidence="1" key="1">
    <citation type="submission" date="2024-06" db="EMBL/GenBank/DDBJ databases">
        <authorList>
            <person name="Liu X."/>
            <person name="Lenzi L."/>
            <person name="Haldenby T S."/>
            <person name="Uol C."/>
        </authorList>
    </citation>
    <scope>NUCLEOTIDE SEQUENCE</scope>
</reference>
<name>A0AAV2T4T2_CALDB</name>
<dbReference type="AlphaFoldDB" id="A0AAV2T4T2"/>
<organism evidence="1 2">
    <name type="scientific">Calicophoron daubneyi</name>
    <name type="common">Rumen fluke</name>
    <name type="synonym">Paramphistomum daubneyi</name>
    <dbReference type="NCBI Taxonomy" id="300641"/>
    <lineage>
        <taxon>Eukaryota</taxon>
        <taxon>Metazoa</taxon>
        <taxon>Spiralia</taxon>
        <taxon>Lophotrochozoa</taxon>
        <taxon>Platyhelminthes</taxon>
        <taxon>Trematoda</taxon>
        <taxon>Digenea</taxon>
        <taxon>Plagiorchiida</taxon>
        <taxon>Pronocephalata</taxon>
        <taxon>Paramphistomoidea</taxon>
        <taxon>Paramphistomidae</taxon>
        <taxon>Calicophoron</taxon>
    </lineage>
</organism>
<sequence length="222" mass="24829">MECFEEDEGVEDILCGPWSRAVVRELCKNSDQYAFRKSQDLGEGFGGAVRCSYQCEAACVAACDLGFASKNLAPQCECLFDQDDECEAACETEEVCEKKAVPPTSSLLQLTDLQEFQGFWKLDSALADCMGIKFEVLTKNQPKQWPAPHQFQMDDKVWATALALAFLEIKHPDAIDEWTLLAKKAKIWMSKHVFGSRKLNDSQNEAIKSVIEQAKLVLSTSQ</sequence>
<dbReference type="PANTHER" id="PTHR45737">
    <property type="entry name" value="VON WILLEBRAND FACTOR A DOMAIN-CONTAINING PROTEIN 5A"/>
    <property type="match status" value="1"/>
</dbReference>